<organism evidence="1 2">
    <name type="scientific">Cyclotella cryptica</name>
    <dbReference type="NCBI Taxonomy" id="29204"/>
    <lineage>
        <taxon>Eukaryota</taxon>
        <taxon>Sar</taxon>
        <taxon>Stramenopiles</taxon>
        <taxon>Ochrophyta</taxon>
        <taxon>Bacillariophyta</taxon>
        <taxon>Coscinodiscophyceae</taxon>
        <taxon>Thalassiosirophycidae</taxon>
        <taxon>Stephanodiscales</taxon>
        <taxon>Stephanodiscaceae</taxon>
        <taxon>Cyclotella</taxon>
    </lineage>
</organism>
<gene>
    <name evidence="1" type="ORF">HJC23_009437</name>
</gene>
<protein>
    <recommendedName>
        <fullName evidence="3">DNA methylase adenine-specific domain-containing protein</fullName>
    </recommendedName>
</protein>
<name>A0ABD3Q1X6_9STRA</name>
<evidence type="ECO:0000313" key="1">
    <source>
        <dbReference type="EMBL" id="KAL3793954.1"/>
    </source>
</evidence>
<proteinExistence type="predicted"/>
<dbReference type="InterPro" id="IPR029063">
    <property type="entry name" value="SAM-dependent_MTases_sf"/>
</dbReference>
<comment type="caution">
    <text evidence="1">The sequence shown here is derived from an EMBL/GenBank/DDBJ whole genome shotgun (WGS) entry which is preliminary data.</text>
</comment>
<dbReference type="AlphaFoldDB" id="A0ABD3Q1X6"/>
<sequence>MAPDPCTKVVACGHRSITVKSGNSFPAFLVQFPSLGPKSESASNQGIVDSDAPMVCYYWRSKRDFLLLSRSLQKRDPSKAFPKSAFSKLCNQAIPNESETSLGPWVRPDDDEAPPGGYSEWVRRSSFACSCNTNDDSALPSAGINFDPRLKKSLYMVDSFLCQAQNLYLSGIQRADTKSTNCEYPNDNLNSIVDAWTLFCREQDTDGLAPVEDGSTFETGPDHISEEKTIFNAARLGQYFASKENAKLVVHTAFELIHDLHYINRDIVFVEPSCGDGRIIIELLNARPCALNVERIIGYDIDPSVVAKSRQNFETLCCTMELMNSPLLRCTNFLSLSKQDLALDLVNNHRVPIQLNRLVIVAGGPPYTPKNLPEKFILHSIHELHADIVIFILPKRCEKDAISIKEKLNRHANGRWCFVNRELADSTFDFEGNFVSQPSTLQYWYQK</sequence>
<dbReference type="Proteomes" id="UP001516023">
    <property type="component" value="Unassembled WGS sequence"/>
</dbReference>
<reference evidence="1 2" key="1">
    <citation type="journal article" date="2020" name="G3 (Bethesda)">
        <title>Improved Reference Genome for Cyclotella cryptica CCMP332, a Model for Cell Wall Morphogenesis, Salinity Adaptation, and Lipid Production in Diatoms (Bacillariophyta).</title>
        <authorList>
            <person name="Roberts W.R."/>
            <person name="Downey K.M."/>
            <person name="Ruck E.C."/>
            <person name="Traller J.C."/>
            <person name="Alverson A.J."/>
        </authorList>
    </citation>
    <scope>NUCLEOTIDE SEQUENCE [LARGE SCALE GENOMIC DNA]</scope>
    <source>
        <strain evidence="1 2">CCMP332</strain>
    </source>
</reference>
<keyword evidence="2" id="KW-1185">Reference proteome</keyword>
<evidence type="ECO:0000313" key="2">
    <source>
        <dbReference type="Proteomes" id="UP001516023"/>
    </source>
</evidence>
<dbReference type="SUPFAM" id="SSF53335">
    <property type="entry name" value="S-adenosyl-L-methionine-dependent methyltransferases"/>
    <property type="match status" value="1"/>
</dbReference>
<accession>A0ABD3Q1X6</accession>
<dbReference type="EMBL" id="JABMIG020000085">
    <property type="protein sequence ID" value="KAL3793954.1"/>
    <property type="molecule type" value="Genomic_DNA"/>
</dbReference>
<evidence type="ECO:0008006" key="3">
    <source>
        <dbReference type="Google" id="ProtNLM"/>
    </source>
</evidence>
<dbReference type="Gene3D" id="3.40.50.150">
    <property type="entry name" value="Vaccinia Virus protein VP39"/>
    <property type="match status" value="1"/>
</dbReference>